<proteinExistence type="predicted"/>
<dbReference type="SUPFAM" id="SSF47413">
    <property type="entry name" value="lambda repressor-like DNA-binding domains"/>
    <property type="match status" value="1"/>
</dbReference>
<dbReference type="CDD" id="cd00093">
    <property type="entry name" value="HTH_XRE"/>
    <property type="match status" value="1"/>
</dbReference>
<evidence type="ECO:0000313" key="3">
    <source>
        <dbReference type="Proteomes" id="UP001055091"/>
    </source>
</evidence>
<dbReference type="GO" id="GO:0003677">
    <property type="term" value="F:DNA binding"/>
    <property type="evidence" value="ECO:0007669"/>
    <property type="project" value="InterPro"/>
</dbReference>
<feature type="domain" description="HTH cro/C1-type" evidence="1">
    <location>
        <begin position="14"/>
        <end position="65"/>
    </location>
</feature>
<accession>A0AA37JDL6</accession>
<name>A0AA37JDL6_9FIRM</name>
<comment type="caution">
    <text evidence="2">The sequence shown here is derived from an EMBL/GenBank/DDBJ whole genome shotgun (WGS) entry which is preliminary data.</text>
</comment>
<dbReference type="SMART" id="SM00530">
    <property type="entry name" value="HTH_XRE"/>
    <property type="match status" value="1"/>
</dbReference>
<sequence length="71" mass="7982">MKTNFEIEYHLFDLRKQKNLTERELSALSGVSKSQISIIEDGNANPTLHTICALSLALSVQPCDLFSIKFL</sequence>
<dbReference type="Proteomes" id="UP001055091">
    <property type="component" value="Unassembled WGS sequence"/>
</dbReference>
<gene>
    <name evidence="2" type="ORF">CE91St55_10550</name>
</gene>
<dbReference type="InterPro" id="IPR010982">
    <property type="entry name" value="Lambda_DNA-bd_dom_sf"/>
</dbReference>
<dbReference type="Gene3D" id="1.10.260.40">
    <property type="entry name" value="lambda repressor-like DNA-binding domains"/>
    <property type="match status" value="1"/>
</dbReference>
<dbReference type="RefSeq" id="WP_195521624.1">
    <property type="nucleotide sequence ID" value="NZ_BQNJ01000001.1"/>
</dbReference>
<dbReference type="Pfam" id="PF01381">
    <property type="entry name" value="HTH_3"/>
    <property type="match status" value="1"/>
</dbReference>
<dbReference type="InterPro" id="IPR001387">
    <property type="entry name" value="Cro/C1-type_HTH"/>
</dbReference>
<evidence type="ECO:0000313" key="2">
    <source>
        <dbReference type="EMBL" id="GKG99073.1"/>
    </source>
</evidence>
<reference evidence="2" key="1">
    <citation type="submission" date="2022-01" db="EMBL/GenBank/DDBJ databases">
        <title>Novel bile acid biosynthetic pathways are enriched in the microbiome of centenarians.</title>
        <authorList>
            <person name="Sato Y."/>
            <person name="Atarashi K."/>
            <person name="Plichta R.D."/>
            <person name="Arai Y."/>
            <person name="Sasajima S."/>
            <person name="Kearney M.S."/>
            <person name="Suda W."/>
            <person name="Takeshita K."/>
            <person name="Sasaki T."/>
            <person name="Okamoto S."/>
            <person name="Skelly N.A."/>
            <person name="Okamura Y."/>
            <person name="Vlamakis H."/>
            <person name="Li Y."/>
            <person name="Tanoue T."/>
            <person name="Takei H."/>
            <person name="Nittono H."/>
            <person name="Narushima S."/>
            <person name="Irie J."/>
            <person name="Itoh H."/>
            <person name="Moriya K."/>
            <person name="Sugiura Y."/>
            <person name="Suematsu M."/>
            <person name="Moritoki N."/>
            <person name="Shibata S."/>
            <person name="Littman R.D."/>
            <person name="Fischbach A.M."/>
            <person name="Uwamino Y."/>
            <person name="Inoue T."/>
            <person name="Honda A."/>
            <person name="Hattori M."/>
            <person name="Murai T."/>
            <person name="Xavier J.R."/>
            <person name="Hirose N."/>
            <person name="Honda K."/>
        </authorList>
    </citation>
    <scope>NUCLEOTIDE SEQUENCE</scope>
    <source>
        <strain evidence="2">CE91-St55</strain>
    </source>
</reference>
<protein>
    <recommendedName>
        <fullName evidence="1">HTH cro/C1-type domain-containing protein</fullName>
    </recommendedName>
</protein>
<dbReference type="EMBL" id="BQNJ01000001">
    <property type="protein sequence ID" value="GKG99073.1"/>
    <property type="molecule type" value="Genomic_DNA"/>
</dbReference>
<organism evidence="2 3">
    <name type="scientific">Hungatella hathewayi</name>
    <dbReference type="NCBI Taxonomy" id="154046"/>
    <lineage>
        <taxon>Bacteria</taxon>
        <taxon>Bacillati</taxon>
        <taxon>Bacillota</taxon>
        <taxon>Clostridia</taxon>
        <taxon>Lachnospirales</taxon>
        <taxon>Lachnospiraceae</taxon>
        <taxon>Hungatella</taxon>
    </lineage>
</organism>
<evidence type="ECO:0000259" key="1">
    <source>
        <dbReference type="PROSITE" id="PS50943"/>
    </source>
</evidence>
<dbReference type="AlphaFoldDB" id="A0AA37JDL6"/>
<dbReference type="PROSITE" id="PS50943">
    <property type="entry name" value="HTH_CROC1"/>
    <property type="match status" value="1"/>
</dbReference>